<comment type="cofactor">
    <cofactor evidence="1">
        <name>[3Fe-4S] cluster</name>
        <dbReference type="ChEBI" id="CHEBI:21137"/>
    </cofactor>
</comment>
<protein>
    <submittedName>
        <fullName evidence="5">Coenzyme F420-reducing hydrogenase gamma subunit</fullName>
    </submittedName>
</protein>
<keyword evidence="3" id="KW-0479">Metal-binding</keyword>
<reference evidence="5 6" key="1">
    <citation type="submission" date="2019-03" db="EMBL/GenBank/DDBJ databases">
        <title>Genomic Encyclopedia of Type Strains, Phase IV (KMG-IV): sequencing the most valuable type-strain genomes for metagenomic binning, comparative biology and taxonomic classification.</title>
        <authorList>
            <person name="Goeker M."/>
        </authorList>
    </citation>
    <scope>NUCLEOTIDE SEQUENCE [LARGE SCALE GENOMIC DNA]</scope>
    <source>
        <strain evidence="5 6">DSM 103923</strain>
    </source>
</reference>
<sequence>MKPRLGVYKFTSCDGCQLALLNQGEGLLALLERVELTHFPEAGPNAPEAAVDIALIEGSLSTPEEAERIRAIRARSGQLVALGACATAGGIQALRNATEAGSAWRAALYPQPEFIATAERSLPVSALVHVDLELFGCPIDAAQLLAALNALLAGGRYRPSGDSVCGECKRAGHGCVLVGRAEPCLGPVTRAGCGALCPGQGRGCYGCFGPSAQANLASLKTVFANLGLPPDAIERRFAFITAEAFRAAGEKHG</sequence>
<keyword evidence="3" id="KW-0411">Iron-sulfur</keyword>
<dbReference type="Gene3D" id="3.40.50.700">
    <property type="entry name" value="NADH:ubiquinone oxidoreductase-like, 20kDa subunit"/>
    <property type="match status" value="1"/>
</dbReference>
<dbReference type="AlphaFoldDB" id="A0A4R3JXM3"/>
<dbReference type="Pfam" id="PF01058">
    <property type="entry name" value="Oxidored_q6"/>
    <property type="match status" value="1"/>
</dbReference>
<keyword evidence="3" id="KW-0003">3Fe-4S</keyword>
<evidence type="ECO:0000313" key="6">
    <source>
        <dbReference type="Proteomes" id="UP000295135"/>
    </source>
</evidence>
<dbReference type="GO" id="GO:0051538">
    <property type="term" value="F:3 iron, 4 sulfur cluster binding"/>
    <property type="evidence" value="ECO:0007669"/>
    <property type="project" value="UniProtKB-KW"/>
</dbReference>
<accession>A0A4R3JXM3</accession>
<dbReference type="InterPro" id="IPR051349">
    <property type="entry name" value="Hydrogenase_assoc-protein"/>
</dbReference>
<evidence type="ECO:0000256" key="1">
    <source>
        <dbReference type="ARBA" id="ARBA00001927"/>
    </source>
</evidence>
<dbReference type="GO" id="GO:0016491">
    <property type="term" value="F:oxidoreductase activity"/>
    <property type="evidence" value="ECO:0007669"/>
    <property type="project" value="UniProtKB-KW"/>
</dbReference>
<dbReference type="Proteomes" id="UP000295135">
    <property type="component" value="Unassembled WGS sequence"/>
</dbReference>
<feature type="domain" description="NADH:ubiquinone oxidoreductase-like 20kDa subunit" evidence="4">
    <location>
        <begin position="13"/>
        <end position="151"/>
    </location>
</feature>
<dbReference type="SUPFAM" id="SSF56770">
    <property type="entry name" value="HydA/Nqo6-like"/>
    <property type="match status" value="1"/>
</dbReference>
<dbReference type="PANTHER" id="PTHR42845">
    <property type="entry name" value="COENZYME F420-REDUCING HYDROGENASE, GAMMA SUBUNIT"/>
    <property type="match status" value="1"/>
</dbReference>
<dbReference type="RefSeq" id="WP_126458399.1">
    <property type="nucleotide sequence ID" value="NZ_AP018721.1"/>
</dbReference>
<keyword evidence="3" id="KW-0408">Iron</keyword>
<proteinExistence type="predicted"/>
<comment type="caution">
    <text evidence="5">The sequence shown here is derived from an EMBL/GenBank/DDBJ whole genome shotgun (WGS) entry which is preliminary data.</text>
</comment>
<name>A0A4R3JXM3_9PROT</name>
<dbReference type="InterPro" id="IPR037024">
    <property type="entry name" value="NiFe_Hase_small_N_sf"/>
</dbReference>
<dbReference type="InterPro" id="IPR006137">
    <property type="entry name" value="NADH_UbQ_OxRdtase-like_20kDa"/>
</dbReference>
<evidence type="ECO:0000259" key="4">
    <source>
        <dbReference type="Pfam" id="PF01058"/>
    </source>
</evidence>
<evidence type="ECO:0000256" key="3">
    <source>
        <dbReference type="ARBA" id="ARBA00023291"/>
    </source>
</evidence>
<gene>
    <name evidence="5" type="ORF">EDC61_10250</name>
</gene>
<dbReference type="PANTHER" id="PTHR42845:SF1">
    <property type="entry name" value="HYDROGENASE SMALL SUBUNIT"/>
    <property type="match status" value="1"/>
</dbReference>
<keyword evidence="6" id="KW-1185">Reference proteome</keyword>
<dbReference type="OrthoDB" id="9787729at2"/>
<dbReference type="EMBL" id="SLZY01000002">
    <property type="protein sequence ID" value="TCS73282.1"/>
    <property type="molecule type" value="Genomic_DNA"/>
</dbReference>
<organism evidence="5 6">
    <name type="scientific">Sulfuritortus calidifontis</name>
    <dbReference type="NCBI Taxonomy" id="1914471"/>
    <lineage>
        <taxon>Bacteria</taxon>
        <taxon>Pseudomonadati</taxon>
        <taxon>Pseudomonadota</taxon>
        <taxon>Betaproteobacteria</taxon>
        <taxon>Nitrosomonadales</taxon>
        <taxon>Thiobacillaceae</taxon>
        <taxon>Sulfuritortus</taxon>
    </lineage>
</organism>
<evidence type="ECO:0000313" key="5">
    <source>
        <dbReference type="EMBL" id="TCS73282.1"/>
    </source>
</evidence>
<keyword evidence="2" id="KW-0560">Oxidoreductase</keyword>
<evidence type="ECO:0000256" key="2">
    <source>
        <dbReference type="ARBA" id="ARBA00023002"/>
    </source>
</evidence>